<name>A0ABS8C7A5_9ALTE</name>
<comment type="caution">
    <text evidence="1">The sequence shown here is derived from an EMBL/GenBank/DDBJ whole genome shotgun (WGS) entry which is preliminary data.</text>
</comment>
<dbReference type="Pfam" id="PF11697">
    <property type="entry name" value="DUF3293"/>
    <property type="match status" value="1"/>
</dbReference>
<keyword evidence="2" id="KW-1185">Reference proteome</keyword>
<sequence length="133" mass="15110">MMELWQHYKNSIFLCHQRLATHLSFAIVSAQNPAGVNAPAVYNRLLDKQLQAQLQQTGLAYRSVIGSAPDRSFEERSWMVLCDKVQAIALGRLFTQNAIFWVDKNELYLVPVLMQQPEEHLGGFANRLVLLPA</sequence>
<organism evidence="1 2">
    <name type="scientific">Alishewanella maricola</name>
    <dbReference type="NCBI Taxonomy" id="2795740"/>
    <lineage>
        <taxon>Bacteria</taxon>
        <taxon>Pseudomonadati</taxon>
        <taxon>Pseudomonadota</taxon>
        <taxon>Gammaproteobacteria</taxon>
        <taxon>Alteromonadales</taxon>
        <taxon>Alteromonadaceae</taxon>
        <taxon>Alishewanella</taxon>
    </lineage>
</organism>
<reference evidence="1 2" key="1">
    <citation type="submission" date="2021-10" db="EMBL/GenBank/DDBJ databases">
        <title>Alishewanella koreense sp. nov. isolated from seawater of southwestern coast in South Korea and the proposal for the reclassification of Rheinheimera perlucida and Rheinheimera tuosuensis as Arsukibacterium perlucida and Arsukibacterium tuosuensis.</title>
        <authorList>
            <person name="Kim K.H."/>
            <person name="Ruan W."/>
            <person name="Kim K.R."/>
            <person name="Baek J.H."/>
            <person name="Jeon C.O."/>
        </authorList>
    </citation>
    <scope>NUCLEOTIDE SEQUENCE [LARGE SCALE GENOMIC DNA]</scope>
    <source>
        <strain evidence="1 2">16-MA</strain>
    </source>
</reference>
<dbReference type="RefSeq" id="WP_226752292.1">
    <property type="nucleotide sequence ID" value="NZ_JAEINI020000017.1"/>
</dbReference>
<evidence type="ECO:0000313" key="2">
    <source>
        <dbReference type="Proteomes" id="UP000633814"/>
    </source>
</evidence>
<accession>A0ABS8C7A5</accession>
<protein>
    <submittedName>
        <fullName evidence="1">DUF3293 domain-containing protein</fullName>
    </submittedName>
</protein>
<dbReference type="Proteomes" id="UP000633814">
    <property type="component" value="Unassembled WGS sequence"/>
</dbReference>
<dbReference type="InterPro" id="IPR021710">
    <property type="entry name" value="DUF3293"/>
</dbReference>
<dbReference type="EMBL" id="JAEINI020000017">
    <property type="protein sequence ID" value="MCB5228228.1"/>
    <property type="molecule type" value="Genomic_DNA"/>
</dbReference>
<gene>
    <name evidence="1" type="ORF">JAO78_015565</name>
</gene>
<proteinExistence type="predicted"/>
<evidence type="ECO:0000313" key="1">
    <source>
        <dbReference type="EMBL" id="MCB5228228.1"/>
    </source>
</evidence>